<dbReference type="InterPro" id="IPR014099">
    <property type="entry name" value="Spore_coat_GerQ"/>
</dbReference>
<gene>
    <name evidence="2" type="ORF">EDC24_1246</name>
</gene>
<name>A0A3N5BWD1_9BACI</name>
<sequence>MDQSKGKNQGGKLPDKKPFNNPGSKGPGKWSGGQSKWSGGDGKKMSLPGKGSKGGKMPGVYGGAQMGNNQGQMPGMVQGAQQGMMPNSMPGGPGMWQGGSGMGQGGQQGMMQGGMPGMMQGGQQGMMQGGMQGMPGMMQGGMPGGQQGMTPGMVQGAQQGAPGQMQGQFPPGQQLPRERSYIENILRLNRGKQANVYMSFEFSDEQQIFTGTIEEAGKDHIVVADAETGEWYLLLMIYLDYVVFDEQLEYQYPFG</sequence>
<dbReference type="AlphaFoldDB" id="A0A3N5BWD1"/>
<proteinExistence type="predicted"/>
<evidence type="ECO:0000313" key="3">
    <source>
        <dbReference type="Proteomes" id="UP000276443"/>
    </source>
</evidence>
<comment type="caution">
    <text evidence="2">The sequence shown here is derived from an EMBL/GenBank/DDBJ whole genome shotgun (WGS) entry which is preliminary data.</text>
</comment>
<dbReference type="EMBL" id="RKRF01000008">
    <property type="protein sequence ID" value="RPF54058.1"/>
    <property type="molecule type" value="Genomic_DNA"/>
</dbReference>
<dbReference type="Proteomes" id="UP000276443">
    <property type="component" value="Unassembled WGS sequence"/>
</dbReference>
<accession>A0A3N5BWD1</accession>
<organism evidence="2 3">
    <name type="scientific">Aquisalibacillus elongatus</name>
    <dbReference type="NCBI Taxonomy" id="485577"/>
    <lineage>
        <taxon>Bacteria</taxon>
        <taxon>Bacillati</taxon>
        <taxon>Bacillota</taxon>
        <taxon>Bacilli</taxon>
        <taxon>Bacillales</taxon>
        <taxon>Bacillaceae</taxon>
        <taxon>Aquisalibacillus</taxon>
    </lineage>
</organism>
<dbReference type="NCBIfam" id="TIGR02728">
    <property type="entry name" value="spore_gerQ"/>
    <property type="match status" value="1"/>
</dbReference>
<reference evidence="2 3" key="1">
    <citation type="submission" date="2018-11" db="EMBL/GenBank/DDBJ databases">
        <title>Genomic Encyclopedia of Type Strains, Phase IV (KMG-IV): sequencing the most valuable type-strain genomes for metagenomic binning, comparative biology and taxonomic classification.</title>
        <authorList>
            <person name="Goeker M."/>
        </authorList>
    </citation>
    <scope>NUCLEOTIDE SEQUENCE [LARGE SCALE GENOMIC DNA]</scope>
    <source>
        <strain evidence="2 3">DSM 18090</strain>
    </source>
</reference>
<dbReference type="RefSeq" id="WP_425455176.1">
    <property type="nucleotide sequence ID" value="NZ_RKRF01000008.1"/>
</dbReference>
<evidence type="ECO:0000256" key="1">
    <source>
        <dbReference type="SAM" id="MobiDB-lite"/>
    </source>
</evidence>
<keyword evidence="2" id="KW-0946">Virion</keyword>
<keyword evidence="3" id="KW-1185">Reference proteome</keyword>
<feature type="region of interest" description="Disordered" evidence="1">
    <location>
        <begin position="1"/>
        <end position="59"/>
    </location>
</feature>
<dbReference type="Pfam" id="PF09671">
    <property type="entry name" value="Spore_GerQ"/>
    <property type="match status" value="1"/>
</dbReference>
<protein>
    <submittedName>
        <fullName evidence="2">Spore coat protein GerQ</fullName>
    </submittedName>
</protein>
<evidence type="ECO:0000313" key="2">
    <source>
        <dbReference type="EMBL" id="RPF54058.1"/>
    </source>
</evidence>
<keyword evidence="2" id="KW-0167">Capsid protein</keyword>